<dbReference type="InterPro" id="IPR036514">
    <property type="entry name" value="SGNH_hydro_sf"/>
</dbReference>
<dbReference type="GO" id="GO:0016788">
    <property type="term" value="F:hydrolase activity, acting on ester bonds"/>
    <property type="evidence" value="ECO:0007669"/>
    <property type="project" value="UniProtKB-ARBA"/>
</dbReference>
<keyword evidence="2" id="KW-0732">Signal</keyword>
<dbReference type="EMBL" id="JAPNKE010000002">
    <property type="protein sequence ID" value="MCY1005191.1"/>
    <property type="molecule type" value="Genomic_DNA"/>
</dbReference>
<protein>
    <submittedName>
        <fullName evidence="3">Uncharacterized protein</fullName>
    </submittedName>
</protein>
<sequence length="484" mass="49217">MTRWIIGPVAALAVGCAQGAPLDGDTSGTLGTTAATAMPTSTEPTTTSGTTTETGGTTTTSTSDGETLSSETDDTATTTTGEPTVLGEYYPFDEIHSPITADVAASLAAIKAKGAKTDGVFAKVGGSSTASTNFMHCLADAMQVMELPAELQPTVDFFNATAAGMGATSFSRVSAAAMAGWGGADVLAGMPSPLANEVTAISPRFALVLLGTAELEVPPPEGVFTFADNLTAVVDALIAGGTIPVLSTMPTRTMPAGIDVYVPRYNAFVRALAQGRKIPLIDLNLVLAGLPGSGLAADGIDLSVALGGDMVTPTPCAFGFAGITSGYNRRNLVTLEALARVKPVVVDGAAPPDASAPTLLGAGTLAEPIVIPGLPFADMRSTADSPSDEIDAYAGACMSMGEDGPEFVYELEIAEATKIRALVFDQGNVDVDLHLMTLADAGTCVKRADRELEGPLQPGTYYIVVDTLGTATPGEFGLVVLPEA</sequence>
<feature type="region of interest" description="Disordered" evidence="1">
    <location>
        <begin position="27"/>
        <end position="85"/>
    </location>
</feature>
<organism evidence="3 4">
    <name type="scientific">Nannocystis pusilla</name>
    <dbReference type="NCBI Taxonomy" id="889268"/>
    <lineage>
        <taxon>Bacteria</taxon>
        <taxon>Pseudomonadati</taxon>
        <taxon>Myxococcota</taxon>
        <taxon>Polyangia</taxon>
        <taxon>Nannocystales</taxon>
        <taxon>Nannocystaceae</taxon>
        <taxon>Nannocystis</taxon>
    </lineage>
</organism>
<name>A0A9X3EK79_9BACT</name>
<accession>A0A9X3EK79</accession>
<dbReference type="Gene3D" id="3.40.50.1110">
    <property type="entry name" value="SGNH hydrolase"/>
    <property type="match status" value="1"/>
</dbReference>
<gene>
    <name evidence="3" type="ORF">OV079_06310</name>
</gene>
<dbReference type="AlphaFoldDB" id="A0A9X3EK79"/>
<reference evidence="3" key="1">
    <citation type="submission" date="2022-11" db="EMBL/GenBank/DDBJ databases">
        <title>Minimal conservation of predation-associated metabolite biosynthetic gene clusters underscores biosynthetic potential of Myxococcota including descriptions for ten novel species: Archangium lansinium sp. nov., Myxococcus landrumus sp. nov., Nannocystis bai.</title>
        <authorList>
            <person name="Ahearne A."/>
            <person name="Stevens C."/>
            <person name="Phillips K."/>
        </authorList>
    </citation>
    <scope>NUCLEOTIDE SEQUENCE</scope>
    <source>
        <strain evidence="3">Na p29</strain>
    </source>
</reference>
<evidence type="ECO:0000256" key="2">
    <source>
        <dbReference type="SAM" id="SignalP"/>
    </source>
</evidence>
<dbReference type="PROSITE" id="PS51257">
    <property type="entry name" value="PROKAR_LIPOPROTEIN"/>
    <property type="match status" value="1"/>
</dbReference>
<proteinExistence type="predicted"/>
<feature type="chain" id="PRO_5040999955" evidence="2">
    <location>
        <begin position="20"/>
        <end position="484"/>
    </location>
</feature>
<dbReference type="SUPFAM" id="SSF52266">
    <property type="entry name" value="SGNH hydrolase"/>
    <property type="match status" value="1"/>
</dbReference>
<comment type="caution">
    <text evidence="3">The sequence shown here is derived from an EMBL/GenBank/DDBJ whole genome shotgun (WGS) entry which is preliminary data.</text>
</comment>
<keyword evidence="4" id="KW-1185">Reference proteome</keyword>
<evidence type="ECO:0000256" key="1">
    <source>
        <dbReference type="SAM" id="MobiDB-lite"/>
    </source>
</evidence>
<evidence type="ECO:0000313" key="3">
    <source>
        <dbReference type="EMBL" id="MCY1005191.1"/>
    </source>
</evidence>
<dbReference type="Proteomes" id="UP001150924">
    <property type="component" value="Unassembled WGS sequence"/>
</dbReference>
<feature type="signal peptide" evidence="2">
    <location>
        <begin position="1"/>
        <end position="19"/>
    </location>
</feature>
<evidence type="ECO:0000313" key="4">
    <source>
        <dbReference type="Proteomes" id="UP001150924"/>
    </source>
</evidence>
<dbReference type="RefSeq" id="WP_267766828.1">
    <property type="nucleotide sequence ID" value="NZ_JAPNKE010000002.1"/>
</dbReference>